<keyword evidence="2" id="KW-1185">Reference proteome</keyword>
<comment type="caution">
    <text evidence="1">The sequence shown here is derived from an EMBL/GenBank/DDBJ whole genome shotgun (WGS) entry which is preliminary data.</text>
</comment>
<accession>L8X9G0</accession>
<evidence type="ECO:0000313" key="1">
    <source>
        <dbReference type="EMBL" id="ELU45299.1"/>
    </source>
</evidence>
<dbReference type="AlphaFoldDB" id="L8X9G0"/>
<dbReference type="OrthoDB" id="1259151at2759"/>
<dbReference type="EMBL" id="AFRT01000108">
    <property type="protein sequence ID" value="ELU45299.1"/>
    <property type="molecule type" value="Genomic_DNA"/>
</dbReference>
<dbReference type="PANTHER" id="PTHR31606:SF1">
    <property type="entry name" value="WW DOMAIN BINDING PROTEIN 2, ISOFORM E"/>
    <property type="match status" value="1"/>
</dbReference>
<dbReference type="SUPFAM" id="SSF50729">
    <property type="entry name" value="PH domain-like"/>
    <property type="match status" value="1"/>
</dbReference>
<dbReference type="GO" id="GO:0005634">
    <property type="term" value="C:nucleus"/>
    <property type="evidence" value="ECO:0007669"/>
    <property type="project" value="TreeGrafter"/>
</dbReference>
<evidence type="ECO:0000313" key="2">
    <source>
        <dbReference type="Proteomes" id="UP000011668"/>
    </source>
</evidence>
<dbReference type="Proteomes" id="UP000011668">
    <property type="component" value="Unassembled WGS sequence"/>
</dbReference>
<dbReference type="STRING" id="983506.L8X9G0"/>
<gene>
    <name evidence="1" type="ORF">AG1IA_00670</name>
</gene>
<sequence>MSLNWVMLDERKKPVPLPDERNISTVPNAQLTVHIPNSSDNGTNLIQTITASGDVWLTSDRFVFVAAPESQSTSLGLFALVSQVISSAPANETSGTKLETLSLPWLSVLSTSFAQPYFGANYLAMDVRPAEGGGLVLGTKVEVRLTDRGMFEFINMVEGIRNKAIERAREARLGEPLPLLHLRTTSHQATLPRIYSIRGLANQKLLYGVSALYINLIGMNKVIVALGYVIRCHEGLWDTNTPTPELPIPLPCTDITETTWMHGPLAYLCRTGLRVPKEFTSPTFAPNYDDVSIFLLGEGWEAHMIHTLTGCPSNVRGRNDFGRDILAR</sequence>
<dbReference type="GO" id="GO:0003713">
    <property type="term" value="F:transcription coactivator activity"/>
    <property type="evidence" value="ECO:0007669"/>
    <property type="project" value="InterPro"/>
</dbReference>
<dbReference type="GO" id="GO:0031490">
    <property type="term" value="F:chromatin DNA binding"/>
    <property type="evidence" value="ECO:0007669"/>
    <property type="project" value="TreeGrafter"/>
</dbReference>
<protein>
    <submittedName>
        <fullName evidence="1">Uncharacterized protein</fullName>
    </submittedName>
</protein>
<dbReference type="HOGENOM" id="CLU_847809_0_0_1"/>
<proteinExistence type="predicted"/>
<organism evidence="1 2">
    <name type="scientific">Thanatephorus cucumeris (strain AG1-IA)</name>
    <name type="common">Rice sheath blight fungus</name>
    <name type="synonym">Rhizoctonia solani</name>
    <dbReference type="NCBI Taxonomy" id="983506"/>
    <lineage>
        <taxon>Eukaryota</taxon>
        <taxon>Fungi</taxon>
        <taxon>Dikarya</taxon>
        <taxon>Basidiomycota</taxon>
        <taxon>Agaricomycotina</taxon>
        <taxon>Agaricomycetes</taxon>
        <taxon>Cantharellales</taxon>
        <taxon>Ceratobasidiaceae</taxon>
        <taxon>Rhizoctonia</taxon>
        <taxon>Rhizoctonia solani AG-1</taxon>
    </lineage>
</organism>
<dbReference type="PANTHER" id="PTHR31606">
    <property type="entry name" value="WW DOMAIN BINDING PROTEIN 2, ISOFORM E"/>
    <property type="match status" value="1"/>
</dbReference>
<reference evidence="1 2" key="1">
    <citation type="journal article" date="2013" name="Nat. Commun.">
        <title>The evolution and pathogenic mechanisms of the rice sheath blight pathogen.</title>
        <authorList>
            <person name="Zheng A."/>
            <person name="Lin R."/>
            <person name="Xu L."/>
            <person name="Qin P."/>
            <person name="Tang C."/>
            <person name="Ai P."/>
            <person name="Zhang D."/>
            <person name="Liu Y."/>
            <person name="Sun Z."/>
            <person name="Feng H."/>
            <person name="Wang Y."/>
            <person name="Chen Y."/>
            <person name="Liang X."/>
            <person name="Fu R."/>
            <person name="Li Q."/>
            <person name="Zhang J."/>
            <person name="Yu X."/>
            <person name="Xie Z."/>
            <person name="Ding L."/>
            <person name="Guan P."/>
            <person name="Tang J."/>
            <person name="Liang Y."/>
            <person name="Wang S."/>
            <person name="Deng Q."/>
            <person name="Li S."/>
            <person name="Zhu J."/>
            <person name="Wang L."/>
            <person name="Liu H."/>
            <person name="Li P."/>
        </authorList>
    </citation>
    <scope>NUCLEOTIDE SEQUENCE [LARGE SCALE GENOMIC DNA]</scope>
    <source>
        <strain evidence="2">AG-1 IA</strain>
    </source>
</reference>
<dbReference type="InterPro" id="IPR044852">
    <property type="entry name" value="WBP2-like"/>
</dbReference>
<name>L8X9G0_THACA</name>